<proteinExistence type="predicted"/>
<sequence length="53" mass="5742">MLTLRLAPGDFWALPLAEWRWLLAASLGGHANGAATDAATLQSLIHLYPDKIL</sequence>
<name>A0A3B0SZU9_9ZZZZ</name>
<dbReference type="InterPro" id="IPR019056">
    <property type="entry name" value="Phage_TAC_6"/>
</dbReference>
<accession>A0A3B0SZU9</accession>
<organism evidence="1">
    <name type="scientific">hydrothermal vent metagenome</name>
    <dbReference type="NCBI Taxonomy" id="652676"/>
    <lineage>
        <taxon>unclassified sequences</taxon>
        <taxon>metagenomes</taxon>
        <taxon>ecological metagenomes</taxon>
    </lineage>
</organism>
<evidence type="ECO:0000313" key="1">
    <source>
        <dbReference type="EMBL" id="VAW06617.1"/>
    </source>
</evidence>
<gene>
    <name evidence="1" type="ORF">MNBD_ALPHA05-2348</name>
</gene>
<reference evidence="1" key="1">
    <citation type="submission" date="2018-06" db="EMBL/GenBank/DDBJ databases">
        <authorList>
            <person name="Zhirakovskaya E."/>
        </authorList>
    </citation>
    <scope>NUCLEOTIDE SEQUENCE</scope>
</reference>
<dbReference type="Pfam" id="PF09550">
    <property type="entry name" value="Phage_TAC_6"/>
    <property type="match status" value="1"/>
</dbReference>
<protein>
    <recommendedName>
        <fullName evidence="2">Phage tail assembly chaperone</fullName>
    </recommendedName>
</protein>
<dbReference type="EMBL" id="UOEH01000532">
    <property type="protein sequence ID" value="VAW06617.1"/>
    <property type="molecule type" value="Genomic_DNA"/>
</dbReference>
<dbReference type="AlphaFoldDB" id="A0A3B0SZU9"/>
<evidence type="ECO:0008006" key="2">
    <source>
        <dbReference type="Google" id="ProtNLM"/>
    </source>
</evidence>